<evidence type="ECO:0000313" key="3">
    <source>
        <dbReference type="EMBL" id="RDH86419.1"/>
    </source>
</evidence>
<dbReference type="InterPro" id="IPR015422">
    <property type="entry name" value="PyrdxlP-dep_Trfase_small"/>
</dbReference>
<dbReference type="SUPFAM" id="SSF53383">
    <property type="entry name" value="PLP-dependent transferases"/>
    <property type="match status" value="1"/>
</dbReference>
<dbReference type="AlphaFoldDB" id="A0A370DNC5"/>
<gene>
    <name evidence="3" type="ORF">DIZ78_08855</name>
</gene>
<comment type="caution">
    <text evidence="3">The sequence shown here is derived from an EMBL/GenBank/DDBJ whole genome shotgun (WGS) entry which is preliminary data.</text>
</comment>
<keyword evidence="3" id="KW-0032">Aminotransferase</keyword>
<evidence type="ECO:0000259" key="2">
    <source>
        <dbReference type="Pfam" id="PF00266"/>
    </source>
</evidence>
<dbReference type="Gene3D" id="3.90.1150.10">
    <property type="entry name" value="Aspartate Aminotransferase, domain 1"/>
    <property type="match status" value="1"/>
</dbReference>
<dbReference type="InterPro" id="IPR015424">
    <property type="entry name" value="PyrdxlP-dep_Trfase"/>
</dbReference>
<dbReference type="InterPro" id="IPR015421">
    <property type="entry name" value="PyrdxlP-dep_Trfase_major"/>
</dbReference>
<accession>A0A370DNC5</accession>
<sequence length="372" mass="41267">MPLFSLDPSIIYLNHAAVAPWPQKTVKAVERFSQENGSVGARHYPDWLKTENHLRRQLAGLINAPNVDDIALLKNTSEALSVIAYGLGWKPGENIVSIAQEFPSNRIVWESLSQFGVELRLLDLDQTQDPENDLIALCDEHTRLISISSVQYASGLKLNLEQVGGFCADNDILFCVDAIQSLGASPFDVQAFRADFVVADGHKWMLGPEGIALFYCRANLRDELKLNQFGWHMVNNAGDFDQVGWTPASSARRFECGSPNMLGIHALHASLEIILETGIESIQQSIKSNTDAIVAEAKRLGFELITPEEKEKRAGIVTFRVPGVDNEGLYQRLMQHGVVCAYRGGGIRFSPHFHNQPEEILKAFSTLESQLP</sequence>
<dbReference type="GO" id="GO:0008483">
    <property type="term" value="F:transaminase activity"/>
    <property type="evidence" value="ECO:0007669"/>
    <property type="project" value="UniProtKB-KW"/>
</dbReference>
<dbReference type="Pfam" id="PF00266">
    <property type="entry name" value="Aminotran_5"/>
    <property type="match status" value="1"/>
</dbReference>
<dbReference type="Gene3D" id="3.40.640.10">
    <property type="entry name" value="Type I PLP-dependent aspartate aminotransferase-like (Major domain)"/>
    <property type="match status" value="1"/>
</dbReference>
<keyword evidence="3" id="KW-0808">Transferase</keyword>
<keyword evidence="1" id="KW-0663">Pyridoxal phosphate</keyword>
<feature type="domain" description="Aminotransferase class V" evidence="2">
    <location>
        <begin position="11"/>
        <end position="339"/>
    </location>
</feature>
<dbReference type="Proteomes" id="UP000254771">
    <property type="component" value="Unassembled WGS sequence"/>
</dbReference>
<evidence type="ECO:0000256" key="1">
    <source>
        <dbReference type="ARBA" id="ARBA00022898"/>
    </source>
</evidence>
<evidence type="ECO:0000313" key="4">
    <source>
        <dbReference type="Proteomes" id="UP000254771"/>
    </source>
</evidence>
<proteinExistence type="predicted"/>
<dbReference type="PANTHER" id="PTHR43586">
    <property type="entry name" value="CYSTEINE DESULFURASE"/>
    <property type="match status" value="1"/>
</dbReference>
<name>A0A370DNC5_9GAMM</name>
<dbReference type="InterPro" id="IPR000192">
    <property type="entry name" value="Aminotrans_V_dom"/>
</dbReference>
<dbReference type="PANTHER" id="PTHR43586:SF15">
    <property type="entry name" value="BLR3095 PROTEIN"/>
    <property type="match status" value="1"/>
</dbReference>
<organism evidence="3 4">
    <name type="scientific">endosymbiont of Escarpia spicata</name>
    <dbReference type="NCBI Taxonomy" id="2200908"/>
    <lineage>
        <taxon>Bacteria</taxon>
        <taxon>Pseudomonadati</taxon>
        <taxon>Pseudomonadota</taxon>
        <taxon>Gammaproteobacteria</taxon>
        <taxon>sulfur-oxidizing symbionts</taxon>
    </lineage>
</organism>
<keyword evidence="4" id="KW-1185">Reference proteome</keyword>
<dbReference type="EMBL" id="QFXE01000010">
    <property type="protein sequence ID" value="RDH86419.1"/>
    <property type="molecule type" value="Genomic_DNA"/>
</dbReference>
<reference evidence="3 4" key="1">
    <citation type="journal article" date="2018" name="ISME J.">
        <title>Endosymbiont genomes yield clues of tubeworm success.</title>
        <authorList>
            <person name="Li Y."/>
            <person name="Liles M.R."/>
            <person name="Halanych K.M."/>
        </authorList>
    </citation>
    <scope>NUCLEOTIDE SEQUENCE [LARGE SCALE GENOMIC DNA]</scope>
    <source>
        <strain evidence="3">A1462</strain>
    </source>
</reference>
<protein>
    <submittedName>
        <fullName evidence="3">Aminotransferase</fullName>
    </submittedName>
</protein>